<accession>A0AAD6V6C4</accession>
<proteinExistence type="predicted"/>
<keyword evidence="1" id="KW-0812">Transmembrane</keyword>
<comment type="caution">
    <text evidence="2">The sequence shown here is derived from an EMBL/GenBank/DDBJ whole genome shotgun (WGS) entry which is preliminary data.</text>
</comment>
<keyword evidence="3" id="KW-1185">Reference proteome</keyword>
<keyword evidence="1" id="KW-0472">Membrane</keyword>
<dbReference type="AlphaFoldDB" id="A0AAD6V6C4"/>
<evidence type="ECO:0000313" key="3">
    <source>
        <dbReference type="Proteomes" id="UP001219525"/>
    </source>
</evidence>
<protein>
    <submittedName>
        <fullName evidence="2">Uncharacterized protein</fullName>
    </submittedName>
</protein>
<name>A0AAD6V6C4_9AGAR</name>
<gene>
    <name evidence="2" type="ORF">GGX14DRAFT_571793</name>
</gene>
<organism evidence="2 3">
    <name type="scientific">Mycena pura</name>
    <dbReference type="NCBI Taxonomy" id="153505"/>
    <lineage>
        <taxon>Eukaryota</taxon>
        <taxon>Fungi</taxon>
        <taxon>Dikarya</taxon>
        <taxon>Basidiomycota</taxon>
        <taxon>Agaricomycotina</taxon>
        <taxon>Agaricomycetes</taxon>
        <taxon>Agaricomycetidae</taxon>
        <taxon>Agaricales</taxon>
        <taxon>Marasmiineae</taxon>
        <taxon>Mycenaceae</taxon>
        <taxon>Mycena</taxon>
    </lineage>
</organism>
<keyword evidence="1" id="KW-1133">Transmembrane helix</keyword>
<evidence type="ECO:0000256" key="1">
    <source>
        <dbReference type="SAM" id="Phobius"/>
    </source>
</evidence>
<reference evidence="2" key="1">
    <citation type="submission" date="2023-03" db="EMBL/GenBank/DDBJ databases">
        <title>Massive genome expansion in bonnet fungi (Mycena s.s.) driven by repeated elements and novel gene families across ecological guilds.</title>
        <authorList>
            <consortium name="Lawrence Berkeley National Laboratory"/>
            <person name="Harder C.B."/>
            <person name="Miyauchi S."/>
            <person name="Viragh M."/>
            <person name="Kuo A."/>
            <person name="Thoen E."/>
            <person name="Andreopoulos B."/>
            <person name="Lu D."/>
            <person name="Skrede I."/>
            <person name="Drula E."/>
            <person name="Henrissat B."/>
            <person name="Morin E."/>
            <person name="Kohler A."/>
            <person name="Barry K."/>
            <person name="LaButti K."/>
            <person name="Morin E."/>
            <person name="Salamov A."/>
            <person name="Lipzen A."/>
            <person name="Mereny Z."/>
            <person name="Hegedus B."/>
            <person name="Baldrian P."/>
            <person name="Stursova M."/>
            <person name="Weitz H."/>
            <person name="Taylor A."/>
            <person name="Grigoriev I.V."/>
            <person name="Nagy L.G."/>
            <person name="Martin F."/>
            <person name="Kauserud H."/>
        </authorList>
    </citation>
    <scope>NUCLEOTIDE SEQUENCE</scope>
    <source>
        <strain evidence="2">9144</strain>
    </source>
</reference>
<dbReference type="Proteomes" id="UP001219525">
    <property type="component" value="Unassembled WGS sequence"/>
</dbReference>
<dbReference type="EMBL" id="JARJCW010000061">
    <property type="protein sequence ID" value="KAJ7200784.1"/>
    <property type="molecule type" value="Genomic_DNA"/>
</dbReference>
<feature type="transmembrane region" description="Helical" evidence="1">
    <location>
        <begin position="22"/>
        <end position="43"/>
    </location>
</feature>
<sequence>MPSLLHHATFDFLCLPPTPPSYATHSLPAVLLPLLTALAALAAPPPLLLRAMACHDSPATVSPPQYLNDYFRDPGLTPLSINDASYSCP</sequence>
<evidence type="ECO:0000313" key="2">
    <source>
        <dbReference type="EMBL" id="KAJ7200784.1"/>
    </source>
</evidence>